<comment type="caution">
    <text evidence="2">The sequence shown here is derived from an EMBL/GenBank/DDBJ whole genome shotgun (WGS) entry which is preliminary data.</text>
</comment>
<keyword evidence="3" id="KW-1185">Reference proteome</keyword>
<dbReference type="PANTHER" id="PTHR39339:SF1">
    <property type="entry name" value="CHAD DOMAIN-CONTAINING PROTEIN"/>
    <property type="match status" value="1"/>
</dbReference>
<gene>
    <name evidence="2" type="ORF">GCM10008938_03210</name>
</gene>
<reference evidence="3" key="1">
    <citation type="journal article" date="2019" name="Int. J. Syst. Evol. Microbiol.">
        <title>The Global Catalogue of Microorganisms (GCM) 10K type strain sequencing project: providing services to taxonomists for standard genome sequencing and annotation.</title>
        <authorList>
            <consortium name="The Broad Institute Genomics Platform"/>
            <consortium name="The Broad Institute Genome Sequencing Center for Infectious Disease"/>
            <person name="Wu L."/>
            <person name="Ma J."/>
        </authorList>
    </citation>
    <scope>NUCLEOTIDE SEQUENCE [LARGE SCALE GENOMIC DNA]</scope>
    <source>
        <strain evidence="3">JCM 14370</strain>
    </source>
</reference>
<dbReference type="RefSeq" id="WP_188998826.1">
    <property type="nucleotide sequence ID" value="NZ_BMOD01000001.1"/>
</dbReference>
<dbReference type="PANTHER" id="PTHR39339">
    <property type="entry name" value="SLR1444 PROTEIN"/>
    <property type="match status" value="1"/>
</dbReference>
<feature type="domain" description="CHAD" evidence="1">
    <location>
        <begin position="1"/>
        <end position="230"/>
    </location>
</feature>
<name>A0ABQ2CXV6_9DEIO</name>
<protein>
    <recommendedName>
        <fullName evidence="1">CHAD domain-containing protein</fullName>
    </recommendedName>
</protein>
<evidence type="ECO:0000313" key="3">
    <source>
        <dbReference type="Proteomes" id="UP000632222"/>
    </source>
</evidence>
<dbReference type="PROSITE" id="PS51708">
    <property type="entry name" value="CHAD"/>
    <property type="match status" value="1"/>
</dbReference>
<sequence length="235" mass="27290">MDHAHKLHSIWDELEKGNEEAIHEARKLTRKAQADLRAVGASRKTQKPWKKLRQTIAPIRDLDVTLSNLKKLLKDLHADAVTLELLGLHYQTLRLRMWSEVRLPARPKGVADADPEQVKETLQEDWAALKKEARKVLKSDDATAWHSWRKHLKRYRYTWEILAEAPTALVDLLGHLGNMQDMEVLKAELQGAPEFLHPYLPELQELLNQQHQEEQQRAVSVWQEWSNTHAVLIES</sequence>
<dbReference type="Proteomes" id="UP000632222">
    <property type="component" value="Unassembled WGS sequence"/>
</dbReference>
<organism evidence="2 3">
    <name type="scientific">Deinococcus roseus</name>
    <dbReference type="NCBI Taxonomy" id="392414"/>
    <lineage>
        <taxon>Bacteria</taxon>
        <taxon>Thermotogati</taxon>
        <taxon>Deinococcota</taxon>
        <taxon>Deinococci</taxon>
        <taxon>Deinococcales</taxon>
        <taxon>Deinococcaceae</taxon>
        <taxon>Deinococcus</taxon>
    </lineage>
</organism>
<dbReference type="Pfam" id="PF05235">
    <property type="entry name" value="CHAD"/>
    <property type="match status" value="1"/>
</dbReference>
<accession>A0ABQ2CXV6</accession>
<dbReference type="Gene3D" id="1.40.20.10">
    <property type="entry name" value="CHAD domain"/>
    <property type="match status" value="1"/>
</dbReference>
<dbReference type="InterPro" id="IPR038186">
    <property type="entry name" value="CHAD_dom_sf"/>
</dbReference>
<proteinExistence type="predicted"/>
<evidence type="ECO:0000313" key="2">
    <source>
        <dbReference type="EMBL" id="GGJ20337.1"/>
    </source>
</evidence>
<dbReference type="SMART" id="SM00880">
    <property type="entry name" value="CHAD"/>
    <property type="match status" value="1"/>
</dbReference>
<dbReference type="InterPro" id="IPR007899">
    <property type="entry name" value="CHAD_dom"/>
</dbReference>
<dbReference type="EMBL" id="BMOD01000001">
    <property type="protein sequence ID" value="GGJ20337.1"/>
    <property type="molecule type" value="Genomic_DNA"/>
</dbReference>
<evidence type="ECO:0000259" key="1">
    <source>
        <dbReference type="PROSITE" id="PS51708"/>
    </source>
</evidence>